<comment type="caution">
    <text evidence="3">The sequence shown here is derived from an EMBL/GenBank/DDBJ whole genome shotgun (WGS) entry which is preliminary data.</text>
</comment>
<dbReference type="Proteomes" id="UP000776650">
    <property type="component" value="Unassembled WGS sequence"/>
</dbReference>
<feature type="region of interest" description="Disordered" evidence="1">
    <location>
        <begin position="30"/>
        <end position="64"/>
    </location>
</feature>
<proteinExistence type="predicted"/>
<protein>
    <recommendedName>
        <fullName evidence="5">DUF5642 domain-containing protein</fullName>
    </recommendedName>
</protein>
<accession>A0A921F1E0</accession>
<evidence type="ECO:0000256" key="1">
    <source>
        <dbReference type="SAM" id="MobiDB-lite"/>
    </source>
</evidence>
<gene>
    <name evidence="3" type="ORF">K8V11_03320</name>
</gene>
<reference evidence="3" key="1">
    <citation type="journal article" date="2021" name="PeerJ">
        <title>Extensive microbial diversity within the chicken gut microbiome revealed by metagenomics and culture.</title>
        <authorList>
            <person name="Gilroy R."/>
            <person name="Ravi A."/>
            <person name="Getino M."/>
            <person name="Pursley I."/>
            <person name="Horton D.L."/>
            <person name="Alikhan N.F."/>
            <person name="Baker D."/>
            <person name="Gharbi K."/>
            <person name="Hall N."/>
            <person name="Watson M."/>
            <person name="Adriaenssens E.M."/>
            <person name="Foster-Nyarko E."/>
            <person name="Jarju S."/>
            <person name="Secka A."/>
            <person name="Antonio M."/>
            <person name="Oren A."/>
            <person name="Chaudhuri R.R."/>
            <person name="La Ragione R."/>
            <person name="Hildebrand F."/>
            <person name="Pallen M.J."/>
        </authorList>
    </citation>
    <scope>NUCLEOTIDE SEQUENCE</scope>
    <source>
        <strain evidence="3">ChiGjej1B1-18357</strain>
    </source>
</reference>
<evidence type="ECO:0000256" key="2">
    <source>
        <dbReference type="SAM" id="SignalP"/>
    </source>
</evidence>
<dbReference type="EMBL" id="DYXM01000060">
    <property type="protein sequence ID" value="HJE90026.1"/>
    <property type="molecule type" value="Genomic_DNA"/>
</dbReference>
<evidence type="ECO:0008006" key="5">
    <source>
        <dbReference type="Google" id="ProtNLM"/>
    </source>
</evidence>
<dbReference type="AlphaFoldDB" id="A0A921F1E0"/>
<sequence>MNTSLSKTRFRRVTCAVAAVAAATALTACSTENEDATSGTGTEEQTQAAAGGEGSEENTAPDAPLSDLVLTGEEVPGLNFEQFGDEELIGNVFAHASEGITIEPAECKDLADLQASDAEGLVGMMSPFEDNSSMVTVGLSPNVERASKIAEQVSKCPQFTTEIDNHDLIMDAAGGEDMEMPPEVQEMIRDDFGKSTQSATSTELEAQAPEGVDDFFAYYVEGTTTTMGQEYPIAQAQLVGVVDGVLVVTSSGPLSGFDPVSGEQTGKPGEANKELYRAKAEEVFAAQVEKIRNA</sequence>
<dbReference type="PROSITE" id="PS51257">
    <property type="entry name" value="PROKAR_LIPOPROTEIN"/>
    <property type="match status" value="1"/>
</dbReference>
<feature type="signal peptide" evidence="2">
    <location>
        <begin position="1"/>
        <end position="30"/>
    </location>
</feature>
<evidence type="ECO:0000313" key="4">
    <source>
        <dbReference type="Proteomes" id="UP000776650"/>
    </source>
</evidence>
<keyword evidence="2" id="KW-0732">Signal</keyword>
<organism evidence="3 4">
    <name type="scientific">Dietzia timorensis</name>
    <dbReference type="NCBI Taxonomy" id="499555"/>
    <lineage>
        <taxon>Bacteria</taxon>
        <taxon>Bacillati</taxon>
        <taxon>Actinomycetota</taxon>
        <taxon>Actinomycetes</taxon>
        <taxon>Mycobacteriales</taxon>
        <taxon>Dietziaceae</taxon>
        <taxon>Dietzia</taxon>
    </lineage>
</organism>
<feature type="compositionally biased region" description="Polar residues" evidence="1">
    <location>
        <begin position="36"/>
        <end position="48"/>
    </location>
</feature>
<reference evidence="3" key="2">
    <citation type="submission" date="2021-09" db="EMBL/GenBank/DDBJ databases">
        <authorList>
            <person name="Gilroy R."/>
        </authorList>
    </citation>
    <scope>NUCLEOTIDE SEQUENCE</scope>
    <source>
        <strain evidence="3">ChiGjej1B1-18357</strain>
    </source>
</reference>
<name>A0A921F1E0_9ACTN</name>
<dbReference type="RefSeq" id="WP_303910795.1">
    <property type="nucleotide sequence ID" value="NZ_DYXM01000060.1"/>
</dbReference>
<feature type="chain" id="PRO_5037458277" description="DUF5642 domain-containing protein" evidence="2">
    <location>
        <begin position="31"/>
        <end position="294"/>
    </location>
</feature>
<evidence type="ECO:0000313" key="3">
    <source>
        <dbReference type="EMBL" id="HJE90026.1"/>
    </source>
</evidence>